<evidence type="ECO:0000313" key="2">
    <source>
        <dbReference type="Proteomes" id="UP000004260"/>
    </source>
</evidence>
<gene>
    <name evidence="1" type="ORF">HPNQ4053_1276</name>
</gene>
<dbReference type="AlphaFoldDB" id="I9QDJ5"/>
<comment type="caution">
    <text evidence="1">The sequence shown here is derived from an EMBL/GenBank/DDBJ whole genome shotgun (WGS) entry which is preliminary data.</text>
</comment>
<name>I9QDJ5_HELPX</name>
<protein>
    <submittedName>
        <fullName evidence="1">Uncharacterized protein</fullName>
    </submittedName>
</protein>
<dbReference type="Proteomes" id="UP000004260">
    <property type="component" value="Unassembled WGS sequence"/>
</dbReference>
<proteinExistence type="predicted"/>
<accession>I9QDJ5</accession>
<evidence type="ECO:0000313" key="1">
    <source>
        <dbReference type="EMBL" id="EJB32646.1"/>
    </source>
</evidence>
<reference evidence="1 2" key="1">
    <citation type="journal article" date="2013" name="Pathog. Dis.">
        <title>Genome sequences of 65 Helicobacter pylori strains isolated from asymptomatic individuals and patients with gastric cancer, peptic ulcer disease, or gastritis.</title>
        <authorList>
            <person name="Blanchard T.G."/>
            <person name="Czinn S.J."/>
            <person name="Correa P."/>
            <person name="Nakazawa T."/>
            <person name="Keelan M."/>
            <person name="Morningstar L."/>
            <person name="Santana-Cruz I."/>
            <person name="Maroo A."/>
            <person name="McCracken C."/>
            <person name="Shefchek K."/>
            <person name="Daugherty S."/>
            <person name="Song Y."/>
            <person name="Fraser C.M."/>
            <person name="Fricke W.F."/>
        </authorList>
    </citation>
    <scope>NUCLEOTIDE SEQUENCE [LARGE SCALE GENOMIC DNA]</scope>
    <source>
        <strain evidence="1 2">NQ4053</strain>
    </source>
</reference>
<organism evidence="1 2">
    <name type="scientific">Helicobacter pylori NQ4053</name>
    <dbReference type="NCBI Taxonomy" id="992027"/>
    <lineage>
        <taxon>Bacteria</taxon>
        <taxon>Pseudomonadati</taxon>
        <taxon>Campylobacterota</taxon>
        <taxon>Epsilonproteobacteria</taxon>
        <taxon>Campylobacterales</taxon>
        <taxon>Helicobacteraceae</taxon>
        <taxon>Helicobacter</taxon>
    </lineage>
</organism>
<sequence length="50" mass="5907">MANSFLEFIPIIALMGRLFCNNLFKFKKTLSQKPLKSKITLQDELFCDFY</sequence>
<dbReference type="PATRIC" id="fig|992027.3.peg.1243"/>
<dbReference type="EMBL" id="AKNV01000006">
    <property type="protein sequence ID" value="EJB32646.1"/>
    <property type="molecule type" value="Genomic_DNA"/>
</dbReference>